<dbReference type="GO" id="GO:0008855">
    <property type="term" value="F:exodeoxyribonuclease VII activity"/>
    <property type="evidence" value="ECO:0007669"/>
    <property type="project" value="UniProtKB-EC"/>
</dbReference>
<dbReference type="RefSeq" id="WP_241347762.1">
    <property type="nucleotide sequence ID" value="NZ_JAKZGP010000016.1"/>
</dbReference>
<dbReference type="EC" id="3.1.11.6" evidence="6"/>
<dbReference type="EMBL" id="JAKZGP010000016">
    <property type="protein sequence ID" value="MCH7409415.1"/>
    <property type="molecule type" value="Genomic_DNA"/>
</dbReference>
<name>A0ABS9UZ15_9BACT</name>
<evidence type="ECO:0000256" key="4">
    <source>
        <dbReference type="ARBA" id="ARBA00022801"/>
    </source>
</evidence>
<evidence type="ECO:0000256" key="1">
    <source>
        <dbReference type="ARBA" id="ARBA00009998"/>
    </source>
</evidence>
<evidence type="ECO:0000256" key="7">
    <source>
        <dbReference type="SAM" id="Coils"/>
    </source>
</evidence>
<evidence type="ECO:0000256" key="2">
    <source>
        <dbReference type="ARBA" id="ARBA00022490"/>
    </source>
</evidence>
<protein>
    <recommendedName>
        <fullName evidence="6">Exodeoxyribonuclease VII small subunit</fullName>
        <ecNumber evidence="6">3.1.11.6</ecNumber>
    </recommendedName>
</protein>
<reference evidence="8" key="1">
    <citation type="submission" date="2022-03" db="EMBL/GenBank/DDBJ databases">
        <title>De novo assembled genomes of Belliella spp. (Cyclobacteriaceae) strains.</title>
        <authorList>
            <person name="Szabo A."/>
            <person name="Korponai K."/>
            <person name="Felfoldi T."/>
        </authorList>
    </citation>
    <scope>NUCLEOTIDE SEQUENCE</scope>
    <source>
        <strain evidence="8">DSM 111904</strain>
    </source>
</reference>
<dbReference type="InterPro" id="IPR003761">
    <property type="entry name" value="Exonuc_VII_S"/>
</dbReference>
<dbReference type="NCBIfam" id="TIGR01280">
    <property type="entry name" value="xseB"/>
    <property type="match status" value="1"/>
</dbReference>
<evidence type="ECO:0000256" key="6">
    <source>
        <dbReference type="NCBIfam" id="TIGR01280"/>
    </source>
</evidence>
<dbReference type="InterPro" id="IPR037004">
    <property type="entry name" value="Exonuc_VII_ssu_sf"/>
</dbReference>
<evidence type="ECO:0000313" key="9">
    <source>
        <dbReference type="Proteomes" id="UP001165489"/>
    </source>
</evidence>
<evidence type="ECO:0000256" key="5">
    <source>
        <dbReference type="ARBA" id="ARBA00022839"/>
    </source>
</evidence>
<comment type="caution">
    <text evidence="8">The sequence shown here is derived from an EMBL/GenBank/DDBJ whole genome shotgun (WGS) entry which is preliminary data.</text>
</comment>
<feature type="coiled-coil region" evidence="7">
    <location>
        <begin position="29"/>
        <end position="63"/>
    </location>
</feature>
<organism evidence="8 9">
    <name type="scientific">Belliella filtrata</name>
    <dbReference type="NCBI Taxonomy" id="2923435"/>
    <lineage>
        <taxon>Bacteria</taxon>
        <taxon>Pseudomonadati</taxon>
        <taxon>Bacteroidota</taxon>
        <taxon>Cytophagia</taxon>
        <taxon>Cytophagales</taxon>
        <taxon>Cyclobacteriaceae</taxon>
        <taxon>Belliella</taxon>
    </lineage>
</organism>
<evidence type="ECO:0000313" key="8">
    <source>
        <dbReference type="EMBL" id="MCH7409415.1"/>
    </source>
</evidence>
<comment type="similarity">
    <text evidence="1">Belongs to the XseB family.</text>
</comment>
<dbReference type="Pfam" id="PF02609">
    <property type="entry name" value="Exonuc_VII_S"/>
    <property type="match status" value="1"/>
</dbReference>
<keyword evidence="9" id="KW-1185">Reference proteome</keyword>
<dbReference type="Proteomes" id="UP001165489">
    <property type="component" value="Unassembled WGS sequence"/>
</dbReference>
<gene>
    <name evidence="8" type="primary">xseB</name>
    <name evidence="8" type="ORF">MM239_08420</name>
</gene>
<keyword evidence="4 8" id="KW-0378">Hydrolase</keyword>
<keyword evidence="3" id="KW-0540">Nuclease</keyword>
<keyword evidence="2" id="KW-0963">Cytoplasm</keyword>
<dbReference type="SUPFAM" id="SSF116842">
    <property type="entry name" value="XseB-like"/>
    <property type="match status" value="1"/>
</dbReference>
<keyword evidence="7" id="KW-0175">Coiled coil</keyword>
<evidence type="ECO:0000256" key="3">
    <source>
        <dbReference type="ARBA" id="ARBA00022722"/>
    </source>
</evidence>
<accession>A0ABS9UZ15</accession>
<sequence>MENNELSYDQAVKRIEEIVSILESGDKGIDQLSALVKEASTLVKDCREKLRNTENEINKAFEE</sequence>
<proteinExistence type="inferred from homology"/>
<dbReference type="Gene3D" id="1.10.287.1040">
    <property type="entry name" value="Exonuclease VII, small subunit"/>
    <property type="match status" value="1"/>
</dbReference>
<keyword evidence="5" id="KW-0269">Exonuclease</keyword>